<dbReference type="Proteomes" id="UP000006882">
    <property type="component" value="Chromosome G6"/>
</dbReference>
<name>A0A251NKJ0_PRUPE</name>
<gene>
    <name evidence="1" type="ORF">PRUPE_6G052900</name>
</gene>
<reference evidence="1 2" key="1">
    <citation type="journal article" date="2013" name="Nat. Genet.">
        <title>The high-quality draft genome of peach (Prunus persica) identifies unique patterns of genetic diversity, domestication and genome evolution.</title>
        <authorList>
            <consortium name="International Peach Genome Initiative"/>
            <person name="Verde I."/>
            <person name="Abbott A.G."/>
            <person name="Scalabrin S."/>
            <person name="Jung S."/>
            <person name="Shu S."/>
            <person name="Marroni F."/>
            <person name="Zhebentyayeva T."/>
            <person name="Dettori M.T."/>
            <person name="Grimwood J."/>
            <person name="Cattonaro F."/>
            <person name="Zuccolo A."/>
            <person name="Rossini L."/>
            <person name="Jenkins J."/>
            <person name="Vendramin E."/>
            <person name="Meisel L.A."/>
            <person name="Decroocq V."/>
            <person name="Sosinski B."/>
            <person name="Prochnik S."/>
            <person name="Mitros T."/>
            <person name="Policriti A."/>
            <person name="Cipriani G."/>
            <person name="Dondini L."/>
            <person name="Ficklin S."/>
            <person name="Goodstein D.M."/>
            <person name="Xuan P."/>
            <person name="Del Fabbro C."/>
            <person name="Aramini V."/>
            <person name="Copetti D."/>
            <person name="Gonzalez S."/>
            <person name="Horner D.S."/>
            <person name="Falchi R."/>
            <person name="Lucas S."/>
            <person name="Mica E."/>
            <person name="Maldonado J."/>
            <person name="Lazzari B."/>
            <person name="Bielenberg D."/>
            <person name="Pirona R."/>
            <person name="Miculan M."/>
            <person name="Barakat A."/>
            <person name="Testolin R."/>
            <person name="Stella A."/>
            <person name="Tartarini S."/>
            <person name="Tonutti P."/>
            <person name="Arus P."/>
            <person name="Orellana A."/>
            <person name="Wells C."/>
            <person name="Main D."/>
            <person name="Vizzotto G."/>
            <person name="Silva H."/>
            <person name="Salamini F."/>
            <person name="Schmutz J."/>
            <person name="Morgante M."/>
            <person name="Rokhsar D.S."/>
        </authorList>
    </citation>
    <scope>NUCLEOTIDE SEQUENCE [LARGE SCALE GENOMIC DNA]</scope>
    <source>
        <strain evidence="2">cv. Nemared</strain>
    </source>
</reference>
<organism evidence="1 2">
    <name type="scientific">Prunus persica</name>
    <name type="common">Peach</name>
    <name type="synonym">Amygdalus persica</name>
    <dbReference type="NCBI Taxonomy" id="3760"/>
    <lineage>
        <taxon>Eukaryota</taxon>
        <taxon>Viridiplantae</taxon>
        <taxon>Streptophyta</taxon>
        <taxon>Embryophyta</taxon>
        <taxon>Tracheophyta</taxon>
        <taxon>Spermatophyta</taxon>
        <taxon>Magnoliopsida</taxon>
        <taxon>eudicotyledons</taxon>
        <taxon>Gunneridae</taxon>
        <taxon>Pentapetalae</taxon>
        <taxon>rosids</taxon>
        <taxon>fabids</taxon>
        <taxon>Rosales</taxon>
        <taxon>Rosaceae</taxon>
        <taxon>Amygdaloideae</taxon>
        <taxon>Amygdaleae</taxon>
        <taxon>Prunus</taxon>
    </lineage>
</organism>
<evidence type="ECO:0000313" key="2">
    <source>
        <dbReference type="Proteomes" id="UP000006882"/>
    </source>
</evidence>
<evidence type="ECO:0000313" key="1">
    <source>
        <dbReference type="EMBL" id="ONH99838.1"/>
    </source>
</evidence>
<proteinExistence type="predicted"/>
<protein>
    <submittedName>
        <fullName evidence="1">Uncharacterized protein</fullName>
    </submittedName>
</protein>
<accession>A0A251NKJ0</accession>
<sequence length="92" mass="10278">MVGDGHPMVIGGFQSVGRVESLRLIVLISATAGRESFSHGIQLMVPLKKFSSKSCDVEMYSKKILDSNFHKNKNIQHGKEFGNRRSIVYLLL</sequence>
<dbReference type="Gramene" id="ONH99838">
    <property type="protein sequence ID" value="ONH99838"/>
    <property type="gene ID" value="PRUPE_6G052900"/>
</dbReference>
<dbReference type="EMBL" id="CM007656">
    <property type="protein sequence ID" value="ONH99838.1"/>
    <property type="molecule type" value="Genomic_DNA"/>
</dbReference>
<keyword evidence="2" id="KW-1185">Reference proteome</keyword>
<dbReference type="AlphaFoldDB" id="A0A251NKJ0"/>